<feature type="region of interest" description="Disordered" evidence="1">
    <location>
        <begin position="323"/>
        <end position="385"/>
    </location>
</feature>
<feature type="compositionally biased region" description="Polar residues" evidence="1">
    <location>
        <begin position="325"/>
        <end position="354"/>
    </location>
</feature>
<evidence type="ECO:0000256" key="1">
    <source>
        <dbReference type="SAM" id="MobiDB-lite"/>
    </source>
</evidence>
<dbReference type="AlphaFoldDB" id="A0A0H5REF7"/>
<feature type="compositionally biased region" description="Basic and acidic residues" evidence="1">
    <location>
        <begin position="1"/>
        <end position="10"/>
    </location>
</feature>
<dbReference type="EMBL" id="HACM01011704">
    <property type="protein sequence ID" value="CRZ12146.1"/>
    <property type="molecule type" value="Transcribed_RNA"/>
</dbReference>
<organism evidence="2">
    <name type="scientific">Spongospora subterranea</name>
    <dbReference type="NCBI Taxonomy" id="70186"/>
    <lineage>
        <taxon>Eukaryota</taxon>
        <taxon>Sar</taxon>
        <taxon>Rhizaria</taxon>
        <taxon>Endomyxa</taxon>
        <taxon>Phytomyxea</taxon>
        <taxon>Plasmodiophorida</taxon>
        <taxon>Plasmodiophoridae</taxon>
        <taxon>Spongospora</taxon>
    </lineage>
</organism>
<accession>A0A0H5REF7</accession>
<feature type="compositionally biased region" description="Polar residues" evidence="1">
    <location>
        <begin position="71"/>
        <end position="99"/>
    </location>
</feature>
<sequence length="485" mass="51389">MEPTTKESGVRHLSAMFNQKCAEPSGQQNGDVADAKSEPSTPSVSELRARLSSSIKPNQLAIHRPIHSYKTDQQAPNRLRSLNNSFDFGNGSDGVSSPTAAEDIDKGTDAPSKPFGKVFDNTLQTGMSQEHQHQRTATSVSAIKSQLNLTMPMMQFGGKPYAGKKAASSLDITSRAFTEPNKIAVKNDEDVGMTFASDPALSTLSPAQPHMSKRVSDLQSKLAFNPLMLTPGALNRASSLQSKSTTVPVVPELQPDSQLNRPTISRGSRRGRSVAKFACDQRSSATIDEVAEIAISLGQSSVECAVAIDSNLSISCESIDGPGDTLTNSTMSPIIESSSESTKPDSPNDATGVSTVKKDTDVVQCEASESEKVHESDGDENENVSGVKAELIPSTTSQSDVLDNSQVGTTFVGSEDVSANLSESQSEPANLLVNSVNSPPKPISDPDPSAQTAIAVPQLELNTTVVDTIMVDNANTPIRIEDRNS</sequence>
<feature type="region of interest" description="Disordered" evidence="1">
    <location>
        <begin position="1"/>
        <end position="115"/>
    </location>
</feature>
<proteinExistence type="predicted"/>
<evidence type="ECO:0000313" key="2">
    <source>
        <dbReference type="EMBL" id="CRZ12146.1"/>
    </source>
</evidence>
<reference evidence="2" key="1">
    <citation type="submission" date="2015-04" db="EMBL/GenBank/DDBJ databases">
        <title>The genome sequence of the plant pathogenic Rhizarian Plasmodiophora brassicae reveals insights in its biotrophic life cycle and the origin of chitin synthesis.</title>
        <authorList>
            <person name="Schwelm A."/>
            <person name="Fogelqvist J."/>
            <person name="Knaust A."/>
            <person name="Julke S."/>
            <person name="Lilja T."/>
            <person name="Dhandapani V."/>
            <person name="Bonilla-Rosso G."/>
            <person name="Karlsson M."/>
            <person name="Shevchenko A."/>
            <person name="Choi S.R."/>
            <person name="Kim H.G."/>
            <person name="Park J.Y."/>
            <person name="Lim Y.P."/>
            <person name="Ludwig-Muller J."/>
            <person name="Dixelius C."/>
        </authorList>
    </citation>
    <scope>NUCLEOTIDE SEQUENCE</scope>
    <source>
        <tissue evidence="2">Potato root galls</tissue>
    </source>
</reference>
<protein>
    <submittedName>
        <fullName evidence="2">Uncharacterized protein</fullName>
    </submittedName>
</protein>
<name>A0A0H5REF7_9EUKA</name>